<feature type="transmembrane region" description="Helical" evidence="7">
    <location>
        <begin position="134"/>
        <end position="155"/>
    </location>
</feature>
<gene>
    <name evidence="9" type="ORF">JJB09_19570</name>
</gene>
<dbReference type="EMBL" id="JAEQNC010000012">
    <property type="protein sequence ID" value="MBL0374228.1"/>
    <property type="molecule type" value="Genomic_DNA"/>
</dbReference>
<feature type="transmembrane region" description="Helical" evidence="7">
    <location>
        <begin position="282"/>
        <end position="307"/>
    </location>
</feature>
<evidence type="ECO:0000256" key="4">
    <source>
        <dbReference type="ARBA" id="ARBA00022692"/>
    </source>
</evidence>
<dbReference type="InterPro" id="IPR045621">
    <property type="entry name" value="BPD_transp_1_N"/>
</dbReference>
<feature type="domain" description="ABC transmembrane type-1" evidence="8">
    <location>
        <begin position="95"/>
        <end position="301"/>
    </location>
</feature>
<dbReference type="AlphaFoldDB" id="A0A937CQQ3"/>
<dbReference type="Pfam" id="PF19300">
    <property type="entry name" value="BPD_transp_1_N"/>
    <property type="match status" value="1"/>
</dbReference>
<feature type="transmembrane region" description="Helical" evidence="7">
    <location>
        <begin position="175"/>
        <end position="197"/>
    </location>
</feature>
<reference evidence="9" key="1">
    <citation type="submission" date="2021-01" db="EMBL/GenBank/DDBJ databases">
        <title>Rhizobium sp. strain KVB221 16S ribosomal RNA gene Genome sequencing and assembly.</title>
        <authorList>
            <person name="Kang M."/>
        </authorList>
    </citation>
    <scope>NUCLEOTIDE SEQUENCE</scope>
    <source>
        <strain evidence="9">KVB221</strain>
    </source>
</reference>
<dbReference type="PANTHER" id="PTHR43163">
    <property type="entry name" value="DIPEPTIDE TRANSPORT SYSTEM PERMEASE PROTEIN DPPB-RELATED"/>
    <property type="match status" value="1"/>
</dbReference>
<dbReference type="PANTHER" id="PTHR43163:SF3">
    <property type="entry name" value="PEPTIDE ABC TRANSPORTER PERMEASE PROTEIN"/>
    <property type="match status" value="1"/>
</dbReference>
<comment type="caution">
    <text evidence="9">The sequence shown here is derived from an EMBL/GenBank/DDBJ whole genome shotgun (WGS) entry which is preliminary data.</text>
</comment>
<comment type="similarity">
    <text evidence="7">Belongs to the binding-protein-dependent transport system permease family.</text>
</comment>
<dbReference type="SUPFAM" id="SSF161098">
    <property type="entry name" value="MetI-like"/>
    <property type="match status" value="1"/>
</dbReference>
<evidence type="ECO:0000313" key="10">
    <source>
        <dbReference type="Proteomes" id="UP000633219"/>
    </source>
</evidence>
<evidence type="ECO:0000259" key="8">
    <source>
        <dbReference type="PROSITE" id="PS50928"/>
    </source>
</evidence>
<evidence type="ECO:0000256" key="6">
    <source>
        <dbReference type="ARBA" id="ARBA00023136"/>
    </source>
</evidence>
<dbReference type="GO" id="GO:0055085">
    <property type="term" value="P:transmembrane transport"/>
    <property type="evidence" value="ECO:0007669"/>
    <property type="project" value="InterPro"/>
</dbReference>
<accession>A0A937CQQ3</accession>
<comment type="subcellular location">
    <subcellularLocation>
        <location evidence="1 7">Cell membrane</location>
        <topology evidence="1 7">Multi-pass membrane protein</topology>
    </subcellularLocation>
</comment>
<evidence type="ECO:0000256" key="1">
    <source>
        <dbReference type="ARBA" id="ARBA00004651"/>
    </source>
</evidence>
<evidence type="ECO:0000256" key="3">
    <source>
        <dbReference type="ARBA" id="ARBA00022475"/>
    </source>
</evidence>
<evidence type="ECO:0000256" key="7">
    <source>
        <dbReference type="RuleBase" id="RU363032"/>
    </source>
</evidence>
<dbReference type="CDD" id="cd06261">
    <property type="entry name" value="TM_PBP2"/>
    <property type="match status" value="1"/>
</dbReference>
<dbReference type="Gene3D" id="1.10.3720.10">
    <property type="entry name" value="MetI-like"/>
    <property type="match status" value="1"/>
</dbReference>
<keyword evidence="6 7" id="KW-0472">Membrane</keyword>
<evidence type="ECO:0000256" key="2">
    <source>
        <dbReference type="ARBA" id="ARBA00022448"/>
    </source>
</evidence>
<keyword evidence="2 7" id="KW-0813">Transport</keyword>
<sequence length="314" mass="33836">MWRQLIERSIFGIVTLVLISILIFLATNVLPGDAARAILGRSATPEAVAALRAELGLDRPLVTQYASWVADILQWNLGNSVVTKGPVWDLVRPRLASSLVLLVTTSVIALPLSFLVGIVMAIKQGKWFDNTANSLLIGTAGIPEFVVAIVLVLLFSTQVLHILPPTAIVKPGESVLQNPSVLVLPVMTLTIAIMPYLSRMIRASLIDALASEYVVTARLKGLSPRVVLLRHALRNSLVPSIQGAALSLAYILGGAVVVEFIFQYPGLGSALQSAVSQRDLYVIQAIVLIFASGYIVFNMIADVLTILMTPRLRS</sequence>
<keyword evidence="5 7" id="KW-1133">Transmembrane helix</keyword>
<keyword evidence="3" id="KW-1003">Cell membrane</keyword>
<feature type="transmembrane region" description="Helical" evidence="7">
    <location>
        <begin position="243"/>
        <end position="262"/>
    </location>
</feature>
<dbReference type="GO" id="GO:0005886">
    <property type="term" value="C:plasma membrane"/>
    <property type="evidence" value="ECO:0007669"/>
    <property type="project" value="UniProtKB-SubCell"/>
</dbReference>
<dbReference type="Pfam" id="PF00528">
    <property type="entry name" value="BPD_transp_1"/>
    <property type="match status" value="1"/>
</dbReference>
<protein>
    <submittedName>
        <fullName evidence="9">ABC transporter permease</fullName>
    </submittedName>
</protein>
<dbReference type="RefSeq" id="WP_201662225.1">
    <property type="nucleotide sequence ID" value="NZ_JAEQNC010000012.1"/>
</dbReference>
<evidence type="ECO:0000313" key="9">
    <source>
        <dbReference type="EMBL" id="MBL0374228.1"/>
    </source>
</evidence>
<keyword evidence="10" id="KW-1185">Reference proteome</keyword>
<feature type="transmembrane region" description="Helical" evidence="7">
    <location>
        <begin position="99"/>
        <end position="122"/>
    </location>
</feature>
<dbReference type="InterPro" id="IPR000515">
    <property type="entry name" value="MetI-like"/>
</dbReference>
<proteinExistence type="inferred from homology"/>
<name>A0A937CQQ3_9HYPH</name>
<dbReference type="PROSITE" id="PS50928">
    <property type="entry name" value="ABC_TM1"/>
    <property type="match status" value="1"/>
</dbReference>
<feature type="transmembrane region" description="Helical" evidence="7">
    <location>
        <begin position="9"/>
        <end position="30"/>
    </location>
</feature>
<dbReference type="Proteomes" id="UP000633219">
    <property type="component" value="Unassembled WGS sequence"/>
</dbReference>
<evidence type="ECO:0000256" key="5">
    <source>
        <dbReference type="ARBA" id="ARBA00022989"/>
    </source>
</evidence>
<organism evidence="9 10">
    <name type="scientific">Rhizobium setariae</name>
    <dbReference type="NCBI Taxonomy" id="2801340"/>
    <lineage>
        <taxon>Bacteria</taxon>
        <taxon>Pseudomonadati</taxon>
        <taxon>Pseudomonadota</taxon>
        <taxon>Alphaproteobacteria</taxon>
        <taxon>Hyphomicrobiales</taxon>
        <taxon>Rhizobiaceae</taxon>
        <taxon>Rhizobium/Agrobacterium group</taxon>
        <taxon>Rhizobium</taxon>
    </lineage>
</organism>
<keyword evidence="4 7" id="KW-0812">Transmembrane</keyword>
<dbReference type="InterPro" id="IPR035906">
    <property type="entry name" value="MetI-like_sf"/>
</dbReference>